<name>A0ABR1F364_9ASCO</name>
<evidence type="ECO:0000259" key="2">
    <source>
        <dbReference type="PROSITE" id="PS50181"/>
    </source>
</evidence>
<evidence type="ECO:0000313" key="4">
    <source>
        <dbReference type="Proteomes" id="UP001498771"/>
    </source>
</evidence>
<feature type="domain" description="F-box" evidence="2">
    <location>
        <begin position="21"/>
        <end position="67"/>
    </location>
</feature>
<feature type="region of interest" description="Disordered" evidence="1">
    <location>
        <begin position="1"/>
        <end position="23"/>
    </location>
</feature>
<dbReference type="InterPro" id="IPR036322">
    <property type="entry name" value="WD40_repeat_dom_sf"/>
</dbReference>
<proteinExistence type="predicted"/>
<gene>
    <name evidence="3" type="ORF">BZA70DRAFT_311417</name>
</gene>
<dbReference type="Gene3D" id="2.130.10.10">
    <property type="entry name" value="YVTN repeat-like/Quinoprotein amine dehydrogenase"/>
    <property type="match status" value="1"/>
</dbReference>
<dbReference type="EMBL" id="JBBJBU010000008">
    <property type="protein sequence ID" value="KAK7204277.1"/>
    <property type="molecule type" value="Genomic_DNA"/>
</dbReference>
<protein>
    <submittedName>
        <fullName evidence="3">WD40-repeat-containing domain protein</fullName>
    </submittedName>
</protein>
<sequence length="516" mass="56314">MEQQQQQKSTGHTATASPPSPDITTILPSEVLSQIFGYLAPRDLAHLFPVSRRIHDLATAAPLWHRLACVDNSYSDFANGEDYLLRYRLLHSPFKVRGLRARVASRDVSGQSTAADRSLPFLVNEKLGYKSLPPGLSAPSSTPSEDNLSIFSIDMLDSSRGLVLGTADDATVRIWNVSDSSCDEKSVAQTREPELDAAANSIVKVDATQGRIWISADNVLQEWDINTMQKISQFSLANNIAALSPSSISSTLLVATQGSVRSIDIRSPQRSQLLASVPGYPLSLINPSFSPTSISVSGRFPSILTYDLRNFPTLLHSEYSGAHSLSSLLALPSHNGILAAGEYNGRGTLEFFSPSDPQTWVNRYSASRSPLLCLAQPSWTNEIVFSGSADGAIRCFDVSRDGSHVRELIGPDTDLPLHVSTRDSFSGDGIEILNSPATSDLIMISQIIPYSSHECALLVDGKLKILDTGNKSEREEGEREVSDEEIVQMQMDRYIRRAVRKEMAGMLNLSSLFVSI</sequence>
<dbReference type="InterPro" id="IPR015943">
    <property type="entry name" value="WD40/YVTN_repeat-like_dom_sf"/>
</dbReference>
<dbReference type="Pfam" id="PF12937">
    <property type="entry name" value="F-box-like"/>
    <property type="match status" value="1"/>
</dbReference>
<dbReference type="Gene3D" id="1.20.1280.50">
    <property type="match status" value="1"/>
</dbReference>
<dbReference type="Proteomes" id="UP001498771">
    <property type="component" value="Unassembled WGS sequence"/>
</dbReference>
<evidence type="ECO:0000313" key="3">
    <source>
        <dbReference type="EMBL" id="KAK7204277.1"/>
    </source>
</evidence>
<dbReference type="InterPro" id="IPR001810">
    <property type="entry name" value="F-box_dom"/>
</dbReference>
<comment type="caution">
    <text evidence="3">The sequence shown here is derived from an EMBL/GenBank/DDBJ whole genome shotgun (WGS) entry which is preliminary data.</text>
</comment>
<dbReference type="SUPFAM" id="SSF81383">
    <property type="entry name" value="F-box domain"/>
    <property type="match status" value="1"/>
</dbReference>
<accession>A0ABR1F364</accession>
<dbReference type="SUPFAM" id="SSF50978">
    <property type="entry name" value="WD40 repeat-like"/>
    <property type="match status" value="1"/>
</dbReference>
<dbReference type="PROSITE" id="PS50181">
    <property type="entry name" value="FBOX"/>
    <property type="match status" value="1"/>
</dbReference>
<evidence type="ECO:0000256" key="1">
    <source>
        <dbReference type="SAM" id="MobiDB-lite"/>
    </source>
</evidence>
<keyword evidence="4" id="KW-1185">Reference proteome</keyword>
<dbReference type="InterPro" id="IPR036047">
    <property type="entry name" value="F-box-like_dom_sf"/>
</dbReference>
<dbReference type="RefSeq" id="XP_064767310.1">
    <property type="nucleotide sequence ID" value="XM_064914954.1"/>
</dbReference>
<reference evidence="3 4" key="1">
    <citation type="submission" date="2024-03" db="EMBL/GenBank/DDBJ databases">
        <title>Genome-scale model development and genomic sequencing of the oleaginous clade Lipomyces.</title>
        <authorList>
            <consortium name="Lawrence Berkeley National Laboratory"/>
            <person name="Czajka J.J."/>
            <person name="Han Y."/>
            <person name="Kim J."/>
            <person name="Mondo S.J."/>
            <person name="Hofstad B.A."/>
            <person name="Robles A."/>
            <person name="Haridas S."/>
            <person name="Riley R."/>
            <person name="LaButti K."/>
            <person name="Pangilinan J."/>
            <person name="Andreopoulos W."/>
            <person name="Lipzen A."/>
            <person name="Yan J."/>
            <person name="Wang M."/>
            <person name="Ng V."/>
            <person name="Grigoriev I.V."/>
            <person name="Spatafora J.W."/>
            <person name="Magnuson J.K."/>
            <person name="Baker S.E."/>
            <person name="Pomraning K.R."/>
        </authorList>
    </citation>
    <scope>NUCLEOTIDE SEQUENCE [LARGE SCALE GENOMIC DNA]</scope>
    <source>
        <strain evidence="3 4">Phaff 52-87</strain>
    </source>
</reference>
<organism evidence="3 4">
    <name type="scientific">Myxozyma melibiosi</name>
    <dbReference type="NCBI Taxonomy" id="54550"/>
    <lineage>
        <taxon>Eukaryota</taxon>
        <taxon>Fungi</taxon>
        <taxon>Dikarya</taxon>
        <taxon>Ascomycota</taxon>
        <taxon>Saccharomycotina</taxon>
        <taxon>Lipomycetes</taxon>
        <taxon>Lipomycetales</taxon>
        <taxon>Lipomycetaceae</taxon>
        <taxon>Myxozyma</taxon>
    </lineage>
</organism>
<dbReference type="GeneID" id="90040466"/>